<dbReference type="Pfam" id="PF06224">
    <property type="entry name" value="AlkZ-like"/>
    <property type="match status" value="1"/>
</dbReference>
<reference evidence="1 2" key="1">
    <citation type="submission" date="2018-06" db="EMBL/GenBank/DDBJ databases">
        <title>Genomic Encyclopedia of Type Strains, Phase III (KMG-III): the genomes of soil and plant-associated and newly described type strains.</title>
        <authorList>
            <person name="Whitman W."/>
        </authorList>
    </citation>
    <scope>NUCLEOTIDE SEQUENCE [LARGE SCALE GENOMIC DNA]</scope>
    <source>
        <strain evidence="1 2">CGMCC 4.7090</strain>
    </source>
</reference>
<sequence length="414" mass="46834">MLLHVAVPDSLSVAQARRITLAAQGFADPKPGGATDMRHLRRVLRRLHLIQMDSVNVLQRAHFMPLYSRLGPYPVDLLERAAYKRPRDLFEFWGHEASLIRTDLQPFFRWRMARAAEFAWGNMRRIVAEQPELVAWVLDEVRSRGPITAAEIEHDAPRSKDHWGWNWSVVKQALEWLFFTGQITAADRTNSFARRYDLTERVLPAAVLEAPTPAPETAFRHLVELSARTLGVAAEPELRDYFRLPAQATKPAIAELVEAGVLRPVTVAGWKQQAFLHHEARLPRSIKARTLVSPFDPLIWERARTERLFEMTYRIEIYVPKPQRLYGYYVLPFLLGDRFAARVDLKAERRTGELQVPAAWLERGADPEETAAALAAELFRLAAWLGLTSVAPPERGDLAAALADALKAGDPGVP</sequence>
<accession>A0A327Z9Y8</accession>
<keyword evidence="2" id="KW-1185">Reference proteome</keyword>
<dbReference type="PANTHER" id="PTHR30528">
    <property type="entry name" value="CYTOPLASMIC PROTEIN"/>
    <property type="match status" value="1"/>
</dbReference>
<dbReference type="PANTHER" id="PTHR30528:SF0">
    <property type="entry name" value="CYTOPLASMIC PROTEIN"/>
    <property type="match status" value="1"/>
</dbReference>
<comment type="caution">
    <text evidence="1">The sequence shown here is derived from an EMBL/GenBank/DDBJ whole genome shotgun (WGS) entry which is preliminary data.</text>
</comment>
<evidence type="ECO:0000313" key="1">
    <source>
        <dbReference type="EMBL" id="RAK33061.1"/>
    </source>
</evidence>
<dbReference type="AlphaFoldDB" id="A0A327Z9Y8"/>
<gene>
    <name evidence="1" type="ORF">B0I29_11293</name>
</gene>
<dbReference type="EMBL" id="QLMJ01000012">
    <property type="protein sequence ID" value="RAK33061.1"/>
    <property type="molecule type" value="Genomic_DNA"/>
</dbReference>
<protein>
    <recommendedName>
        <fullName evidence="3">Cytoplasmic protein</fullName>
    </recommendedName>
</protein>
<dbReference type="Proteomes" id="UP000249341">
    <property type="component" value="Unassembled WGS sequence"/>
</dbReference>
<evidence type="ECO:0000313" key="2">
    <source>
        <dbReference type="Proteomes" id="UP000249341"/>
    </source>
</evidence>
<evidence type="ECO:0008006" key="3">
    <source>
        <dbReference type="Google" id="ProtNLM"/>
    </source>
</evidence>
<dbReference type="InterPro" id="IPR009351">
    <property type="entry name" value="AlkZ-like"/>
</dbReference>
<organism evidence="1 2">
    <name type="scientific">Actinoplanes lutulentus</name>
    <dbReference type="NCBI Taxonomy" id="1287878"/>
    <lineage>
        <taxon>Bacteria</taxon>
        <taxon>Bacillati</taxon>
        <taxon>Actinomycetota</taxon>
        <taxon>Actinomycetes</taxon>
        <taxon>Micromonosporales</taxon>
        <taxon>Micromonosporaceae</taxon>
        <taxon>Actinoplanes</taxon>
    </lineage>
</organism>
<proteinExistence type="predicted"/>
<name>A0A327Z9Y8_9ACTN</name>